<organism evidence="1 2">
    <name type="scientific">Bionectria ochroleuca</name>
    <name type="common">Gliocladium roseum</name>
    <dbReference type="NCBI Taxonomy" id="29856"/>
    <lineage>
        <taxon>Eukaryota</taxon>
        <taxon>Fungi</taxon>
        <taxon>Dikarya</taxon>
        <taxon>Ascomycota</taxon>
        <taxon>Pezizomycotina</taxon>
        <taxon>Sordariomycetes</taxon>
        <taxon>Hypocreomycetidae</taxon>
        <taxon>Hypocreales</taxon>
        <taxon>Bionectriaceae</taxon>
        <taxon>Clonostachys</taxon>
    </lineage>
</organism>
<evidence type="ECO:0008006" key="3">
    <source>
        <dbReference type="Google" id="ProtNLM"/>
    </source>
</evidence>
<evidence type="ECO:0000313" key="2">
    <source>
        <dbReference type="Proteomes" id="UP000766486"/>
    </source>
</evidence>
<proteinExistence type="predicted"/>
<gene>
    <name evidence="1" type="ORF">CLO192961_LOCUS17695</name>
</gene>
<dbReference type="SUPFAM" id="SSF51658">
    <property type="entry name" value="Xylose isomerase-like"/>
    <property type="match status" value="1"/>
</dbReference>
<name>A0ABY6TNY1_BIOOC</name>
<keyword evidence="2" id="KW-1185">Reference proteome</keyword>
<reference evidence="1 2" key="1">
    <citation type="submission" date="2019-06" db="EMBL/GenBank/DDBJ databases">
        <authorList>
            <person name="Broberg M."/>
        </authorList>
    </citation>
    <scope>NUCLEOTIDE SEQUENCE [LARGE SCALE GENOMIC DNA]</scope>
</reference>
<comment type="caution">
    <text evidence="1">The sequence shown here is derived from an EMBL/GenBank/DDBJ whole genome shotgun (WGS) entry which is preliminary data.</text>
</comment>
<dbReference type="Proteomes" id="UP000766486">
    <property type="component" value="Unassembled WGS sequence"/>
</dbReference>
<accession>A0ABY6TNY1</accession>
<protein>
    <recommendedName>
        <fullName evidence="3">Xylose isomerase-like TIM barrel domain-containing protein</fullName>
    </recommendedName>
</protein>
<dbReference type="InterPro" id="IPR036237">
    <property type="entry name" value="Xyl_isomerase-like_sf"/>
</dbReference>
<sequence>MVAIKRFRSVWGVESGETFEKWAAWFPELKEQGYAGVEIELTGRSAESLRQLRDIGDDAGIEMTVLMHTAWPAHIGARPKGLTPAIHLEVYRENLELACMLRPVRINVQSGADYWTLDESVDFYQKTLEIDKQLGLTDIVSHETHRNRSLFTPYTTKYILERVPNLRITADVSHWVVCCERRLDLAQEDKEILDLLVPRVFHMHCRVGTTQSSQCPDPEDPIFKDEREFFDRLWLRIVKARAKDSDMITFVPEYGPFPYHPHGSVKTFAQIANSEGVRLQNLFEESLKQ</sequence>
<dbReference type="Gene3D" id="3.20.20.150">
    <property type="entry name" value="Divalent-metal-dependent TIM barrel enzymes"/>
    <property type="match status" value="1"/>
</dbReference>
<evidence type="ECO:0000313" key="1">
    <source>
        <dbReference type="EMBL" id="VUC20279.1"/>
    </source>
</evidence>
<dbReference type="EMBL" id="CABFNS010000091">
    <property type="protein sequence ID" value="VUC20279.1"/>
    <property type="molecule type" value="Genomic_DNA"/>
</dbReference>